<evidence type="ECO:0000256" key="1">
    <source>
        <dbReference type="SAM" id="Phobius"/>
    </source>
</evidence>
<organism evidence="2 3">
    <name type="scientific">Aequitasia blattaphilus</name>
    <dbReference type="NCBI Taxonomy" id="2949332"/>
    <lineage>
        <taxon>Bacteria</taxon>
        <taxon>Bacillati</taxon>
        <taxon>Bacillota</taxon>
        <taxon>Clostridia</taxon>
        <taxon>Lachnospirales</taxon>
        <taxon>Lachnospiraceae</taxon>
        <taxon>Aequitasia</taxon>
    </lineage>
</organism>
<accession>A0ABT1EBU0</accession>
<evidence type="ECO:0000313" key="2">
    <source>
        <dbReference type="EMBL" id="MCP1101977.1"/>
    </source>
</evidence>
<feature type="transmembrane region" description="Helical" evidence="1">
    <location>
        <begin position="6"/>
        <end position="26"/>
    </location>
</feature>
<name>A0ABT1EBU0_9FIRM</name>
<comment type="caution">
    <text evidence="2">The sequence shown here is derived from an EMBL/GenBank/DDBJ whole genome shotgun (WGS) entry which is preliminary data.</text>
</comment>
<reference evidence="2 3" key="1">
    <citation type="journal article" date="2022" name="Genome Biol. Evol.">
        <title>Host diet, physiology and behaviors set the stage for Lachnospiraceae cladogenesis.</title>
        <authorList>
            <person name="Vera-Ponce De Leon A."/>
            <person name="Schneider M."/>
            <person name="Jahnes B.C."/>
            <person name="Sadowski V."/>
            <person name="Camuy-Velez L.A."/>
            <person name="Duan J."/>
            <person name="Sabree Z.L."/>
        </authorList>
    </citation>
    <scope>NUCLEOTIDE SEQUENCE [LARGE SCALE GENOMIC DNA]</scope>
    <source>
        <strain evidence="2 3">PAL113</strain>
    </source>
</reference>
<sequence>MNSYSIIGIVLAVIAGGCLVVFGYIVKSTQKKTGYEIPRGKIAFGSDFYTDLSDMYFVTEDFRCALDSMLVRYKEGGIKKRLQAAQAYLSKSRYKDIETALECYLKEDSHDYLETYWKIVQNEEMKCRRLPG</sequence>
<keyword evidence="3" id="KW-1185">Reference proteome</keyword>
<dbReference type="Proteomes" id="UP001523566">
    <property type="component" value="Unassembled WGS sequence"/>
</dbReference>
<protein>
    <submittedName>
        <fullName evidence="2">Uncharacterized protein</fullName>
    </submittedName>
</protein>
<proteinExistence type="predicted"/>
<keyword evidence="1" id="KW-0472">Membrane</keyword>
<dbReference type="EMBL" id="JAMZFW010000006">
    <property type="protein sequence ID" value="MCP1101977.1"/>
    <property type="molecule type" value="Genomic_DNA"/>
</dbReference>
<keyword evidence="1" id="KW-0812">Transmembrane</keyword>
<evidence type="ECO:0000313" key="3">
    <source>
        <dbReference type="Proteomes" id="UP001523566"/>
    </source>
</evidence>
<gene>
    <name evidence="2" type="ORF">NK125_06045</name>
</gene>
<keyword evidence="1" id="KW-1133">Transmembrane helix</keyword>
<dbReference type="RefSeq" id="WP_262065765.1">
    <property type="nucleotide sequence ID" value="NZ_JAMXOD010000006.1"/>
</dbReference>